<proteinExistence type="predicted"/>
<keyword evidence="3" id="KW-1185">Reference proteome</keyword>
<accession>A0A0R0LU44</accession>
<evidence type="ECO:0000313" key="2">
    <source>
        <dbReference type="EMBL" id="KRH92760.1"/>
    </source>
</evidence>
<reference evidence="2 3" key="1">
    <citation type="submission" date="2015-07" db="EMBL/GenBank/DDBJ databases">
        <title>The genome of Pseudoloma neurophilia, a relevant intracellular parasite of the zebrafish.</title>
        <authorList>
            <person name="Ndikumana S."/>
            <person name="Pelin A."/>
            <person name="Sanders J."/>
            <person name="Corradi N."/>
        </authorList>
    </citation>
    <scope>NUCLEOTIDE SEQUENCE [LARGE SCALE GENOMIC DNA]</scope>
    <source>
        <strain evidence="2 3">MK1</strain>
    </source>
</reference>
<dbReference type="EMBL" id="LGUB01000698">
    <property type="protein sequence ID" value="KRH92760.1"/>
    <property type="molecule type" value="Genomic_DNA"/>
</dbReference>
<comment type="caution">
    <text evidence="2">The sequence shown here is derived from an EMBL/GenBank/DDBJ whole genome shotgun (WGS) entry which is preliminary data.</text>
</comment>
<sequence>MKQLDRLSVWHYDSIRKYTEEFTKLTEKIDLCLEVAERLTAREKEEKYRNGLCRWMKEEWSRLSHLEFKLRIETLTRMETDRQKDKNNVDVRREGRPEWNHRTYDMNRRNDFNGNKQYNRYKGFNNQDGYRQNNSYRGYKEYNDGYTRENQHRESNQEMKNVKSKDTWVNRNEEAKMVRETPNLMNEILLSCKCNGNKIEVLVDTGATQNYISKSFAKDLPEVELPGPVTIERANGSYTTASQRVRLDLTLTDDDDKKYKTEALVMEGMKNQLVLGMKFLVENNVDINLRRGLICIDGTYRKVKGAPPDSVCPDQMLVEKFKSSLSASEDEFESMIEEYKLSNPKFGHIQG</sequence>
<feature type="compositionally biased region" description="Polar residues" evidence="1">
    <location>
        <begin position="112"/>
        <end position="134"/>
    </location>
</feature>
<dbReference type="OrthoDB" id="128646at2759"/>
<dbReference type="PANTHER" id="PTHR15503:SF22">
    <property type="entry name" value="TRANSPOSON TY3-I GAG POLYPROTEIN"/>
    <property type="match status" value="1"/>
</dbReference>
<feature type="region of interest" description="Disordered" evidence="1">
    <location>
        <begin position="104"/>
        <end position="134"/>
    </location>
</feature>
<dbReference type="Pfam" id="PF13975">
    <property type="entry name" value="gag-asp_proteas"/>
    <property type="match status" value="1"/>
</dbReference>
<dbReference type="PANTHER" id="PTHR15503">
    <property type="entry name" value="LDOC1 RELATED"/>
    <property type="match status" value="1"/>
</dbReference>
<gene>
    <name evidence="2" type="ORF">M153_29400001337</name>
</gene>
<dbReference type="SUPFAM" id="SSF50630">
    <property type="entry name" value="Acid proteases"/>
    <property type="match status" value="1"/>
</dbReference>
<organism evidence="2 3">
    <name type="scientific">Pseudoloma neurophilia</name>
    <dbReference type="NCBI Taxonomy" id="146866"/>
    <lineage>
        <taxon>Eukaryota</taxon>
        <taxon>Fungi</taxon>
        <taxon>Fungi incertae sedis</taxon>
        <taxon>Microsporidia</taxon>
        <taxon>Pseudoloma</taxon>
    </lineage>
</organism>
<dbReference type="CDD" id="cd00303">
    <property type="entry name" value="retropepsin_like"/>
    <property type="match status" value="1"/>
</dbReference>
<dbReference type="AlphaFoldDB" id="A0A0R0LU44"/>
<dbReference type="VEuPathDB" id="MicrosporidiaDB:M153_29400001337"/>
<evidence type="ECO:0000313" key="3">
    <source>
        <dbReference type="Proteomes" id="UP000051530"/>
    </source>
</evidence>
<evidence type="ECO:0000256" key="1">
    <source>
        <dbReference type="SAM" id="MobiDB-lite"/>
    </source>
</evidence>
<dbReference type="InterPro" id="IPR032567">
    <property type="entry name" value="RTL1-rel"/>
</dbReference>
<name>A0A0R0LU44_9MICR</name>
<protein>
    <submittedName>
        <fullName evidence="2">Putative transposable element</fullName>
    </submittedName>
</protein>
<dbReference type="Proteomes" id="UP000051530">
    <property type="component" value="Unassembled WGS sequence"/>
</dbReference>
<dbReference type="Gene3D" id="2.40.70.10">
    <property type="entry name" value="Acid Proteases"/>
    <property type="match status" value="1"/>
</dbReference>
<dbReference type="InterPro" id="IPR021109">
    <property type="entry name" value="Peptidase_aspartic_dom_sf"/>
</dbReference>